<dbReference type="Proteomes" id="UP000199159">
    <property type="component" value="Unassembled WGS sequence"/>
</dbReference>
<dbReference type="Pfam" id="PF14398">
    <property type="entry name" value="ATPgrasp_YheCD"/>
    <property type="match status" value="1"/>
</dbReference>
<dbReference type="OrthoDB" id="7869153at2"/>
<dbReference type="InterPro" id="IPR026838">
    <property type="entry name" value="YheC/D"/>
</dbReference>
<evidence type="ECO:0000313" key="2">
    <source>
        <dbReference type="Proteomes" id="UP000199159"/>
    </source>
</evidence>
<organism evidence="1 2">
    <name type="scientific">Litchfieldia salsa</name>
    <dbReference type="NCBI Taxonomy" id="930152"/>
    <lineage>
        <taxon>Bacteria</taxon>
        <taxon>Bacillati</taxon>
        <taxon>Bacillota</taxon>
        <taxon>Bacilli</taxon>
        <taxon>Bacillales</taxon>
        <taxon>Bacillaceae</taxon>
        <taxon>Litchfieldia</taxon>
    </lineage>
</organism>
<evidence type="ECO:0000313" key="1">
    <source>
        <dbReference type="EMBL" id="SDP70695.1"/>
    </source>
</evidence>
<proteinExistence type="predicted"/>
<dbReference type="EMBL" id="FNJU01000005">
    <property type="protein sequence ID" value="SDP70695.1"/>
    <property type="molecule type" value="Genomic_DNA"/>
</dbReference>
<dbReference type="STRING" id="930152.SAMN05216565_105224"/>
<accession>A0A1H0UX91</accession>
<name>A0A1H0UX91_9BACI</name>
<protein>
    <submittedName>
        <fullName evidence="1">YheC/D like ATP-grasp</fullName>
    </submittedName>
</protein>
<dbReference type="RefSeq" id="WP_090854642.1">
    <property type="nucleotide sequence ID" value="NZ_FNJU01000005.1"/>
</dbReference>
<sequence length="360" mass="41044">MVSLGFITVHPAQEITYITEIAKRAKQYGIIVYRFTPTNIEPGSQLIHGQVYDQQEEQWKQDTFSLPEFLYDRCFYGNDPLSKKAQPIMNWLKLNPSTTFIGYGLPNKLEIYQTLKQDKDLTFYLPHTKKATSSQKILSYLAKEKKIILKPISGSMGKGIIGLFLEKEGIRVVTHQRKNLIKKFFSTKKSITDYLDRLLQTQSFLCQPFLPIQDSQDFPFDLRILVQKNKDGQWQEIGRGIRKGGKNFLISNIGSGGEVIPFEEWSKGLSQSELYLLNENINTIISKLPNVLETKVQRLFELGIDLGLASDGSVWILDTNSKPGRKVVLSTSPNKTEEIYQAPLLYCLYLSEQSIKTNGS</sequence>
<keyword evidence="2" id="KW-1185">Reference proteome</keyword>
<reference evidence="2" key="1">
    <citation type="submission" date="2016-10" db="EMBL/GenBank/DDBJ databases">
        <authorList>
            <person name="Varghese N."/>
            <person name="Submissions S."/>
        </authorList>
    </citation>
    <scope>NUCLEOTIDE SEQUENCE [LARGE SCALE GENOMIC DNA]</scope>
    <source>
        <strain evidence="2">IBRC-M10078</strain>
    </source>
</reference>
<dbReference type="SUPFAM" id="SSF56059">
    <property type="entry name" value="Glutathione synthetase ATP-binding domain-like"/>
    <property type="match status" value="1"/>
</dbReference>
<gene>
    <name evidence="1" type="ORF">SAMN05216565_105224</name>
</gene>
<dbReference type="AlphaFoldDB" id="A0A1H0UX91"/>